<name>A0A4R8T7Q6_9PEZI</name>
<feature type="region of interest" description="Disordered" evidence="1">
    <location>
        <begin position="1"/>
        <end position="21"/>
    </location>
</feature>
<gene>
    <name evidence="2" type="ORF">C8034_v004410</name>
</gene>
<proteinExistence type="predicted"/>
<dbReference type="AlphaFoldDB" id="A0A4R8T7Q6"/>
<reference evidence="2 3" key="1">
    <citation type="submission" date="2018-11" db="EMBL/GenBank/DDBJ databases">
        <title>Genome sequence and assembly of Colletotrichum sidae.</title>
        <authorList>
            <person name="Gan P."/>
            <person name="Shirasu K."/>
        </authorList>
    </citation>
    <scope>NUCLEOTIDE SEQUENCE [LARGE SCALE GENOMIC DNA]</scope>
    <source>
        <strain evidence="2 3">CBS 518.97</strain>
    </source>
</reference>
<dbReference type="EMBL" id="QAPF01000201">
    <property type="protein sequence ID" value="TEA13389.1"/>
    <property type="molecule type" value="Genomic_DNA"/>
</dbReference>
<dbReference type="Proteomes" id="UP000295604">
    <property type="component" value="Unassembled WGS sequence"/>
</dbReference>
<sequence>MGSSSPKQGKKAKKGKASEEWMEECLQNSDTVQDRLVKKSIKPDQKDESHSEKLKAEVEEIEKKLKS</sequence>
<protein>
    <submittedName>
        <fullName evidence="2">Uncharacterized protein</fullName>
    </submittedName>
</protein>
<comment type="caution">
    <text evidence="2">The sequence shown here is derived from an EMBL/GenBank/DDBJ whole genome shotgun (WGS) entry which is preliminary data.</text>
</comment>
<accession>A0A4R8T7Q6</accession>
<evidence type="ECO:0000313" key="2">
    <source>
        <dbReference type="EMBL" id="TEA13389.1"/>
    </source>
</evidence>
<keyword evidence="3" id="KW-1185">Reference proteome</keyword>
<feature type="region of interest" description="Disordered" evidence="1">
    <location>
        <begin position="38"/>
        <end position="67"/>
    </location>
</feature>
<organism evidence="2 3">
    <name type="scientific">Colletotrichum sidae</name>
    <dbReference type="NCBI Taxonomy" id="1347389"/>
    <lineage>
        <taxon>Eukaryota</taxon>
        <taxon>Fungi</taxon>
        <taxon>Dikarya</taxon>
        <taxon>Ascomycota</taxon>
        <taxon>Pezizomycotina</taxon>
        <taxon>Sordariomycetes</taxon>
        <taxon>Hypocreomycetidae</taxon>
        <taxon>Glomerellales</taxon>
        <taxon>Glomerellaceae</taxon>
        <taxon>Colletotrichum</taxon>
        <taxon>Colletotrichum orbiculare species complex</taxon>
    </lineage>
</organism>
<evidence type="ECO:0000256" key="1">
    <source>
        <dbReference type="SAM" id="MobiDB-lite"/>
    </source>
</evidence>
<evidence type="ECO:0000313" key="3">
    <source>
        <dbReference type="Proteomes" id="UP000295604"/>
    </source>
</evidence>